<dbReference type="InterPro" id="IPR020843">
    <property type="entry name" value="ER"/>
</dbReference>
<dbReference type="SUPFAM" id="SSF51735">
    <property type="entry name" value="NAD(P)-binding Rossmann-fold domains"/>
    <property type="match status" value="1"/>
</dbReference>
<reference evidence="4 5" key="1">
    <citation type="submission" date="2018-06" db="EMBL/GenBank/DDBJ databases">
        <title>Genomic Encyclopedia of Type Strains, Phase IV (KMG-IV): sequencing the most valuable type-strain genomes for metagenomic binning, comparative biology and taxonomic classification.</title>
        <authorList>
            <person name="Goeker M."/>
        </authorList>
    </citation>
    <scope>NUCLEOTIDE SEQUENCE [LARGE SCALE GENOMIC DNA]</scope>
    <source>
        <strain evidence="4 5">DSM 15140</strain>
    </source>
</reference>
<dbReference type="STRING" id="200904.GCA_900168775_00956"/>
<organism evidence="4 5">
    <name type="scientific">Paraliobacillus ryukyuensis</name>
    <dbReference type="NCBI Taxonomy" id="200904"/>
    <lineage>
        <taxon>Bacteria</taxon>
        <taxon>Bacillati</taxon>
        <taxon>Bacillota</taxon>
        <taxon>Bacilli</taxon>
        <taxon>Bacillales</taxon>
        <taxon>Bacillaceae</taxon>
        <taxon>Paraliobacillus</taxon>
    </lineage>
</organism>
<dbReference type="Pfam" id="PF08240">
    <property type="entry name" value="ADH_N"/>
    <property type="match status" value="1"/>
</dbReference>
<dbReference type="InterPro" id="IPR014189">
    <property type="entry name" value="Quinone_OxRdtase_PIG3"/>
</dbReference>
<dbReference type="CDD" id="cd05276">
    <property type="entry name" value="p53_inducible_oxidoreductase"/>
    <property type="match status" value="1"/>
</dbReference>
<comment type="caution">
    <text evidence="4">The sequence shown here is derived from an EMBL/GenBank/DDBJ whole genome shotgun (WGS) entry which is preliminary data.</text>
</comment>
<dbReference type="PANTHER" id="PTHR48106">
    <property type="entry name" value="QUINONE OXIDOREDUCTASE PIG3-RELATED"/>
    <property type="match status" value="1"/>
</dbReference>
<dbReference type="InterPro" id="IPR013149">
    <property type="entry name" value="ADH-like_C"/>
</dbReference>
<dbReference type="OrthoDB" id="9792162at2"/>
<dbReference type="EMBL" id="QNRI01000006">
    <property type="protein sequence ID" value="RBO98115.1"/>
    <property type="molecule type" value="Genomic_DNA"/>
</dbReference>
<evidence type="ECO:0000313" key="5">
    <source>
        <dbReference type="Proteomes" id="UP000252254"/>
    </source>
</evidence>
<dbReference type="SMART" id="SM00829">
    <property type="entry name" value="PKS_ER"/>
    <property type="match status" value="1"/>
</dbReference>
<keyword evidence="1" id="KW-0521">NADP</keyword>
<dbReference type="SUPFAM" id="SSF50129">
    <property type="entry name" value="GroES-like"/>
    <property type="match status" value="1"/>
</dbReference>
<keyword evidence="2" id="KW-0560">Oxidoreductase</keyword>
<evidence type="ECO:0000313" key="4">
    <source>
        <dbReference type="EMBL" id="RBO98115.1"/>
    </source>
</evidence>
<dbReference type="InterPro" id="IPR011032">
    <property type="entry name" value="GroES-like_sf"/>
</dbReference>
<keyword evidence="5" id="KW-1185">Reference proteome</keyword>
<dbReference type="Gene3D" id="3.40.50.720">
    <property type="entry name" value="NAD(P)-binding Rossmann-like Domain"/>
    <property type="match status" value="1"/>
</dbReference>
<dbReference type="RefSeq" id="WP_113868975.1">
    <property type="nucleotide sequence ID" value="NZ_BAABQN010000014.1"/>
</dbReference>
<evidence type="ECO:0000256" key="2">
    <source>
        <dbReference type="ARBA" id="ARBA00023002"/>
    </source>
</evidence>
<dbReference type="Pfam" id="PF00107">
    <property type="entry name" value="ADH_zinc_N"/>
    <property type="match status" value="1"/>
</dbReference>
<dbReference type="Proteomes" id="UP000252254">
    <property type="component" value="Unassembled WGS sequence"/>
</dbReference>
<dbReference type="GO" id="GO:0048038">
    <property type="term" value="F:quinone binding"/>
    <property type="evidence" value="ECO:0007669"/>
    <property type="project" value="TreeGrafter"/>
</dbReference>
<dbReference type="InterPro" id="IPR036291">
    <property type="entry name" value="NAD(P)-bd_dom_sf"/>
</dbReference>
<dbReference type="GO" id="GO:0003960">
    <property type="term" value="F:quinone reductase (NADPH) activity"/>
    <property type="evidence" value="ECO:0007669"/>
    <property type="project" value="TreeGrafter"/>
</dbReference>
<dbReference type="AlphaFoldDB" id="A0A366E7Q4"/>
<evidence type="ECO:0000259" key="3">
    <source>
        <dbReference type="SMART" id="SM00829"/>
    </source>
</evidence>
<name>A0A366E7Q4_9BACI</name>
<dbReference type="NCBIfam" id="TIGR02824">
    <property type="entry name" value="quinone_pig3"/>
    <property type="match status" value="1"/>
</dbReference>
<proteinExistence type="predicted"/>
<gene>
    <name evidence="4" type="ORF">DES48_106137</name>
</gene>
<dbReference type="Gene3D" id="3.90.180.10">
    <property type="entry name" value="Medium-chain alcohol dehydrogenases, catalytic domain"/>
    <property type="match status" value="1"/>
</dbReference>
<feature type="domain" description="Enoyl reductase (ER)" evidence="3">
    <location>
        <begin position="10"/>
        <end position="322"/>
    </location>
</feature>
<dbReference type="InterPro" id="IPR013154">
    <property type="entry name" value="ADH-like_N"/>
</dbReference>
<dbReference type="GO" id="GO:0070402">
    <property type="term" value="F:NADPH binding"/>
    <property type="evidence" value="ECO:0007669"/>
    <property type="project" value="TreeGrafter"/>
</dbReference>
<accession>A0A366E7Q4</accession>
<evidence type="ECO:0000256" key="1">
    <source>
        <dbReference type="ARBA" id="ARBA00022857"/>
    </source>
</evidence>
<sequence>MKGVIAKEPGGKEQLIYTDMPEPTLQTGELLIEVHAAAVNRTDIMNREGKTGYASNPIIGVEVAGVVANANGQQGFAIGDRVMGLVNGGGYAEFATMPAGRAMKIPDNLDFTDAAAIPEVFLTAFQTLYWIGNLSKKESVLIHAGGSGVGTAAIQLANVLSDAFILTTAGSSTKLAKGKELGADVLINYKEQDFAQEVVKTTNEQGVSLILDFIGAQYWQKNLQSIAVDGRWVVIGVLGGTTIEHVNLMHLMAKRIQLTGTLLTPRSDQYKAELTQAFSHQTYTLFENGSLKPIVDAVFAIEDVQQAHQMMEENRNLGKIVLKVK</sequence>
<dbReference type="PANTHER" id="PTHR48106:SF18">
    <property type="entry name" value="QUINONE OXIDOREDUCTASE PIG3"/>
    <property type="match status" value="1"/>
</dbReference>
<protein>
    <submittedName>
        <fullName evidence="4">Putative PIG3 family NAD(P)H quinone oxidoreductase</fullName>
    </submittedName>
</protein>